<organism evidence="6 7">
    <name type="scientific">Symbiodinium natans</name>
    <dbReference type="NCBI Taxonomy" id="878477"/>
    <lineage>
        <taxon>Eukaryota</taxon>
        <taxon>Sar</taxon>
        <taxon>Alveolata</taxon>
        <taxon>Dinophyceae</taxon>
        <taxon>Suessiales</taxon>
        <taxon>Symbiodiniaceae</taxon>
        <taxon>Symbiodinium</taxon>
    </lineage>
</organism>
<dbReference type="OrthoDB" id="14784at2759"/>
<gene>
    <name evidence="6" type="primary">URA1</name>
    <name evidence="6" type="ORF">SNAT2548_LOCUS8917</name>
</gene>
<dbReference type="InterPro" id="IPR023359">
    <property type="entry name" value="Dihydro_DH_chainA_dom2"/>
</dbReference>
<evidence type="ECO:0000256" key="1">
    <source>
        <dbReference type="ARBA" id="ARBA00001917"/>
    </source>
</evidence>
<keyword evidence="3" id="KW-0560">Oxidoreductase</keyword>
<comment type="caution">
    <text evidence="6">The sequence shown here is derived from an EMBL/GenBank/DDBJ whole genome shotgun (WGS) entry which is preliminary data.</text>
</comment>
<keyword evidence="7" id="KW-1185">Reference proteome</keyword>
<dbReference type="GO" id="GO:0006207">
    <property type="term" value="P:'de novo' pyrimidine nucleobase biosynthetic process"/>
    <property type="evidence" value="ECO:0007669"/>
    <property type="project" value="InterPro"/>
</dbReference>
<dbReference type="InterPro" id="IPR001295">
    <property type="entry name" value="Dihydroorotate_DH_CS"/>
</dbReference>
<evidence type="ECO:0000256" key="3">
    <source>
        <dbReference type="ARBA" id="ARBA00023002"/>
    </source>
</evidence>
<dbReference type="PANTHER" id="PTHR38899">
    <property type="entry name" value="DOMAIN OOKINETE PROTEIN, PUTATIVE-RELATED"/>
    <property type="match status" value="1"/>
</dbReference>
<evidence type="ECO:0000313" key="7">
    <source>
        <dbReference type="Proteomes" id="UP000604046"/>
    </source>
</evidence>
<evidence type="ECO:0000313" key="6">
    <source>
        <dbReference type="EMBL" id="CAE7227065.1"/>
    </source>
</evidence>
<dbReference type="InterPro" id="IPR005720">
    <property type="entry name" value="Dihydroorotate_DH_cat"/>
</dbReference>
<dbReference type="Proteomes" id="UP000604046">
    <property type="component" value="Unassembled WGS sequence"/>
</dbReference>
<dbReference type="PROSITE" id="PS00911">
    <property type="entry name" value="DHODEHASE_1"/>
    <property type="match status" value="1"/>
</dbReference>
<dbReference type="Gene3D" id="3.20.20.70">
    <property type="entry name" value="Aldolase class I"/>
    <property type="match status" value="1"/>
</dbReference>
<comment type="cofactor">
    <cofactor evidence="1">
        <name>FMN</name>
        <dbReference type="ChEBI" id="CHEBI:58210"/>
    </cofactor>
</comment>
<feature type="compositionally biased region" description="Acidic residues" evidence="4">
    <location>
        <begin position="679"/>
        <end position="694"/>
    </location>
</feature>
<dbReference type="Gene3D" id="2.30.26.10">
    <property type="entry name" value="Dihydroorotate Dehydrogenase A, chain A, domain 2"/>
    <property type="match status" value="1"/>
</dbReference>
<evidence type="ECO:0000259" key="5">
    <source>
        <dbReference type="Pfam" id="PF01180"/>
    </source>
</evidence>
<feature type="region of interest" description="Disordered" evidence="4">
    <location>
        <begin position="679"/>
        <end position="698"/>
    </location>
</feature>
<reference evidence="6" key="1">
    <citation type="submission" date="2021-02" db="EMBL/GenBank/DDBJ databases">
        <authorList>
            <person name="Dougan E. K."/>
            <person name="Rhodes N."/>
            <person name="Thang M."/>
            <person name="Chan C."/>
        </authorList>
    </citation>
    <scope>NUCLEOTIDE SEQUENCE</scope>
</reference>
<dbReference type="GO" id="GO:0005737">
    <property type="term" value="C:cytoplasm"/>
    <property type="evidence" value="ECO:0007669"/>
    <property type="project" value="InterPro"/>
</dbReference>
<sequence>MKKCLLMIGDVANVEAHWAQLIQPAVYFYQHEYNVIIIDTPSLGSSQHRWMQYGPAIFRGTLQYLEVAQVSVFSMGLGCCLFQQILAETPHVLSTTHVMYNQDMPPEMSTFPFDVFEVEVALRDNDVQIWLMLGVKSKAMQTNLDPDDRELQHLDSRSGAVCSKSATLQPRDGNEHPRYIELEGEAGSCSVNSEGLPNAGIGLYTDVSVLRRLKDIAVPSGKPYILSISGLSLNENLSMLDGLVKHPETLHYLNAVEVNVACPNVPGKPLVGYDFPQLADVVEKIACHAIFSPPHNVALGFKLPPYFDVPFFDAVAAMLNPQAKSRGGALGYVVCCNTVGSALVVDVDSESTVLHPKGGFGGMGGHHVRLIALGNVRQFRERLDPSIDIVGCGGVSTGEDAFAHILCGASAVQVATQHRVEGAGCFARIAAELQALMQRKGYRRLDDFRGKLRVRLPAISVASLAWPVTKSLARRQLASLSPARLESERRISDSERIYDEILTTEKLNTGAIRVEKVWVSRVPIHVFRHDVLFTMQHYLRQYPSSVQDDVVDGLVKDLLDYFREDIKEIPELPALKHELLNRSDKVRRLVASGNRKRLELVEERINTQVQAKELSQNRQSPLKPEESMLALTAGPQQLSLPGKVEEQKVETLALSRRGTGSKLAAKMRSKSNLTVVSEDGLDIDGDNDDEEESLVDSSKDYREQWATLQPIRRRAAPKGSEPKPLALEAPAMQRWVSVLQLWLFAARLPLTEGLSSPQSSDVDRGSPVLDIPTLKVLLPSGSCTRKADLLIFDMVETWLLPRANVHFVVACTMHRITAKILEMVEGRGNRVTPGALRREVNLVAFASSGSSPDKEPAQTIEEQKTMLKTLMGEGLVETDAQSDPSTDLVSEASDFECSDSQSDDEPHAFYTEDTVLIFDWDDTMLPSSWLSEQSLSLDEASHVSLEQEAQLAVLAQTAAETLRVAKRYGKVVLVTNAECGWIELSCQKFMPSLYPHLEDVTLFSARSTYEGQGMAAPFQWKYLAFETEICNYYESMTSDRLKNVISFGDSFHEREA</sequence>
<accession>A0A812KHL7</accession>
<comment type="pathway">
    <text evidence="2">Pyrimidine metabolism; UMP biosynthesis via de novo pathway.</text>
</comment>
<dbReference type="Pfam" id="PF01180">
    <property type="entry name" value="DHO_dh"/>
    <property type="match status" value="1"/>
</dbReference>
<dbReference type="AlphaFoldDB" id="A0A812KHL7"/>
<dbReference type="PANTHER" id="PTHR38899:SF1">
    <property type="entry name" value="PROTEIN KINASE"/>
    <property type="match status" value="1"/>
</dbReference>
<dbReference type="GO" id="GO:0004152">
    <property type="term" value="F:dihydroorotate dehydrogenase activity"/>
    <property type="evidence" value="ECO:0007669"/>
    <property type="project" value="UniProtKB-ARBA"/>
</dbReference>
<dbReference type="SUPFAM" id="SSF51395">
    <property type="entry name" value="FMN-linked oxidoreductases"/>
    <property type="match status" value="1"/>
</dbReference>
<feature type="domain" description="Dihydroorotate dehydrogenase catalytic" evidence="5">
    <location>
        <begin position="156"/>
        <end position="437"/>
    </location>
</feature>
<name>A0A812KHL7_9DINO</name>
<dbReference type="PROSITE" id="PS00912">
    <property type="entry name" value="DHODEHASE_2"/>
    <property type="match status" value="1"/>
</dbReference>
<dbReference type="InterPro" id="IPR013785">
    <property type="entry name" value="Aldolase_TIM"/>
</dbReference>
<proteinExistence type="predicted"/>
<dbReference type="EMBL" id="CAJNDS010000669">
    <property type="protein sequence ID" value="CAE7227065.1"/>
    <property type="molecule type" value="Genomic_DNA"/>
</dbReference>
<evidence type="ECO:0000256" key="4">
    <source>
        <dbReference type="SAM" id="MobiDB-lite"/>
    </source>
</evidence>
<dbReference type="NCBIfam" id="NF002702">
    <property type="entry name" value="PRK02506.1"/>
    <property type="match status" value="1"/>
</dbReference>
<evidence type="ECO:0000256" key="2">
    <source>
        <dbReference type="ARBA" id="ARBA00004725"/>
    </source>
</evidence>
<dbReference type="UniPathway" id="UPA00070"/>
<protein>
    <submittedName>
        <fullName evidence="6">URA1 protein</fullName>
    </submittedName>
</protein>
<dbReference type="GO" id="GO:0044205">
    <property type="term" value="P:'de novo' UMP biosynthetic process"/>
    <property type="evidence" value="ECO:0007669"/>
    <property type="project" value="UniProtKB-UniPathway"/>
</dbReference>